<evidence type="ECO:0000313" key="1">
    <source>
        <dbReference type="EMBL" id="GGM80906.1"/>
    </source>
</evidence>
<comment type="caution">
    <text evidence="1">The sequence shown here is derived from an EMBL/GenBank/DDBJ whole genome shotgun (WGS) entry which is preliminary data.</text>
</comment>
<accession>A0ABQ2HHL8</accession>
<organism evidence="1 2">
    <name type="scientific">Dyadobacter beijingensis</name>
    <dbReference type="NCBI Taxonomy" id="365489"/>
    <lineage>
        <taxon>Bacteria</taxon>
        <taxon>Pseudomonadati</taxon>
        <taxon>Bacteroidota</taxon>
        <taxon>Cytophagia</taxon>
        <taxon>Cytophagales</taxon>
        <taxon>Spirosomataceae</taxon>
        <taxon>Dyadobacter</taxon>
    </lineage>
</organism>
<evidence type="ECO:0008006" key="3">
    <source>
        <dbReference type="Google" id="ProtNLM"/>
    </source>
</evidence>
<name>A0ABQ2HHL8_9BACT</name>
<dbReference type="EMBL" id="BMLI01000001">
    <property type="protein sequence ID" value="GGM80906.1"/>
    <property type="molecule type" value="Genomic_DNA"/>
</dbReference>
<evidence type="ECO:0000313" key="2">
    <source>
        <dbReference type="Proteomes" id="UP000632339"/>
    </source>
</evidence>
<keyword evidence="2" id="KW-1185">Reference proteome</keyword>
<protein>
    <recommendedName>
        <fullName evidence="3">Lipocalin-like domain-containing protein</fullName>
    </recommendedName>
</protein>
<reference evidence="2" key="1">
    <citation type="journal article" date="2019" name="Int. J. Syst. Evol. Microbiol.">
        <title>The Global Catalogue of Microorganisms (GCM) 10K type strain sequencing project: providing services to taxonomists for standard genome sequencing and annotation.</title>
        <authorList>
            <consortium name="The Broad Institute Genomics Platform"/>
            <consortium name="The Broad Institute Genome Sequencing Center for Infectious Disease"/>
            <person name="Wu L."/>
            <person name="Ma J."/>
        </authorList>
    </citation>
    <scope>NUCLEOTIDE SEQUENCE [LARGE SCALE GENOMIC DNA]</scope>
    <source>
        <strain evidence="2">CGMCC 1.6375</strain>
    </source>
</reference>
<dbReference type="Proteomes" id="UP000632339">
    <property type="component" value="Unassembled WGS sequence"/>
</dbReference>
<proteinExistence type="predicted"/>
<gene>
    <name evidence="1" type="ORF">GCM10010967_10910</name>
</gene>
<sequence>MSPNAAFTTVSGLWHSIEIERSSLDNKSSWEPIAATQSDSLIFRSDGVVLNANGTPRCCAPATMIINGALLDVKPLTALPSNPQCELLNCITCPTWEVSLSDDQLILNTCNSPRVKYVR</sequence>